<dbReference type="GO" id="GO:0090364">
    <property type="term" value="P:regulation of proteasome assembly"/>
    <property type="evidence" value="ECO:0007669"/>
    <property type="project" value="InterPro"/>
</dbReference>
<dbReference type="Gene3D" id="3.10.20.90">
    <property type="entry name" value="Phosphatidylinositol 3-kinase Catalytic Subunit, Chain A, domain 1"/>
    <property type="match status" value="1"/>
</dbReference>
<dbReference type="Proteomes" id="UP001295469">
    <property type="component" value="Chromosome C07"/>
</dbReference>
<accession>A0A816MR65</accession>
<reference evidence="1" key="1">
    <citation type="submission" date="2021-01" db="EMBL/GenBank/DDBJ databases">
        <authorList>
            <consortium name="Genoscope - CEA"/>
            <person name="William W."/>
        </authorList>
    </citation>
    <scope>NUCLEOTIDE SEQUENCE</scope>
</reference>
<evidence type="ECO:0000313" key="1">
    <source>
        <dbReference type="EMBL" id="CAF2022855.1"/>
    </source>
</evidence>
<dbReference type="PANTHER" id="PTHR48493">
    <property type="entry name" value="UBIQUITIN-LIKE DOMAIN-CONTAINING CTD PHOSPHATASE 1"/>
    <property type="match status" value="1"/>
</dbReference>
<dbReference type="EMBL" id="HG994371">
    <property type="protein sequence ID" value="CAF2022855.1"/>
    <property type="molecule type" value="Genomic_DNA"/>
</dbReference>
<name>A0A816MR65_BRANA</name>
<gene>
    <name evidence="1" type="ORF">DARMORV10_C07P48650.1</name>
</gene>
<organism evidence="1">
    <name type="scientific">Brassica napus</name>
    <name type="common">Rape</name>
    <dbReference type="NCBI Taxonomy" id="3708"/>
    <lineage>
        <taxon>Eukaryota</taxon>
        <taxon>Viridiplantae</taxon>
        <taxon>Streptophyta</taxon>
        <taxon>Embryophyta</taxon>
        <taxon>Tracheophyta</taxon>
        <taxon>Spermatophyta</taxon>
        <taxon>Magnoliopsida</taxon>
        <taxon>eudicotyledons</taxon>
        <taxon>Gunneridae</taxon>
        <taxon>Pentapetalae</taxon>
        <taxon>rosids</taxon>
        <taxon>malvids</taxon>
        <taxon>Brassicales</taxon>
        <taxon>Brassicaceae</taxon>
        <taxon>Brassiceae</taxon>
        <taxon>Brassica</taxon>
    </lineage>
</organism>
<proteinExistence type="predicted"/>
<dbReference type="AlphaFoldDB" id="A0A816MR65"/>
<dbReference type="PANTHER" id="PTHR48493:SF1">
    <property type="entry name" value="UBIQUITIN-LIKE DOMAIN-CONTAINING CTD PHOSPHATASE 1"/>
    <property type="match status" value="1"/>
</dbReference>
<dbReference type="InterPro" id="IPR051658">
    <property type="entry name" value="UBLCP1"/>
</dbReference>
<sequence length="79" mass="8862">MAATSVEYHGLIVLPKRQKLLYPKVGNKLSDDSLLISRIRLKRSLKMTMIGTTEDDIIVDQVTSQDIVDDFELGKDEVG</sequence>
<protein>
    <submittedName>
        <fullName evidence="1">(rape) hypothetical protein</fullName>
    </submittedName>
</protein>